<comment type="subcellular location">
    <subcellularLocation>
        <location evidence="2">Cytoplasm</location>
    </subcellularLocation>
</comment>
<dbReference type="EC" id="3.1.1.96" evidence="2"/>
<accession>A0A1I6RHG8</accession>
<dbReference type="Proteomes" id="UP000183209">
    <property type="component" value="Unassembled WGS sequence"/>
</dbReference>
<reference evidence="3 4" key="1">
    <citation type="submission" date="2016-10" db="EMBL/GenBank/DDBJ databases">
        <authorList>
            <person name="de Groot N.N."/>
        </authorList>
    </citation>
    <scope>NUCLEOTIDE SEQUENCE [LARGE SCALE GENOMIC DNA]</scope>
    <source>
        <strain evidence="3 4">CGMCC 1.6114</strain>
    </source>
</reference>
<dbReference type="EMBL" id="FPAG01000003">
    <property type="protein sequence ID" value="SFS64169.1"/>
    <property type="molecule type" value="Genomic_DNA"/>
</dbReference>
<proteinExistence type="inferred from homology"/>
<sequence>MRAVIQRVNEASVTINGEVKSAIDKGVLILLGIEEEDGKDDIEWLSRKISNLRIYNDENGVMNRSLIDEGGDAIVVSQFTLHASTKKGNRPSYIKAAKPNVAIPVYEAFVTHLEKDLNKKVGTGEFGADMKVALINDGPVTIIIDTKNKE</sequence>
<keyword evidence="2" id="KW-0694">RNA-binding</keyword>
<gene>
    <name evidence="2" type="primary">dtd</name>
    <name evidence="3" type="ORF">SAMN04487906_1082</name>
</gene>
<dbReference type="EC" id="3.1.1.-" evidence="2"/>
<name>A0A1I6RHG8_9FLAO</name>
<dbReference type="FunFam" id="3.50.80.10:FF:000001">
    <property type="entry name" value="D-aminoacyl-tRNA deacylase"/>
    <property type="match status" value="1"/>
</dbReference>
<dbReference type="PANTHER" id="PTHR10472:SF5">
    <property type="entry name" value="D-AMINOACYL-TRNA DEACYLASE 1"/>
    <property type="match status" value="1"/>
</dbReference>
<dbReference type="PANTHER" id="PTHR10472">
    <property type="entry name" value="D-TYROSYL-TRNA TYR DEACYLASE"/>
    <property type="match status" value="1"/>
</dbReference>
<dbReference type="GO" id="GO:0000049">
    <property type="term" value="F:tRNA binding"/>
    <property type="evidence" value="ECO:0007669"/>
    <property type="project" value="UniProtKB-UniRule"/>
</dbReference>
<comment type="function">
    <text evidence="2">An aminoacyl-tRNA editing enzyme that deacylates mischarged D-aminoacyl-tRNAs. Also deacylates mischarged glycyl-tRNA(Ala), protecting cells against glycine mischarging by AlaRS. Acts via tRNA-based rather than protein-based catalysis; rejects L-amino acids rather than detecting D-amino acids in the active site. By recycling D-aminoacyl-tRNA to D-amino acids and free tRNA molecules, this enzyme counteracts the toxicity associated with the formation of D-aminoacyl-tRNA entities in vivo and helps enforce protein L-homochirality.</text>
</comment>
<dbReference type="GO" id="GO:0019478">
    <property type="term" value="P:D-amino acid catabolic process"/>
    <property type="evidence" value="ECO:0007669"/>
    <property type="project" value="UniProtKB-UniRule"/>
</dbReference>
<comment type="catalytic activity">
    <reaction evidence="2">
        <text>glycyl-tRNA(Ala) + H2O = tRNA(Ala) + glycine + H(+)</text>
        <dbReference type="Rhea" id="RHEA:53744"/>
        <dbReference type="Rhea" id="RHEA-COMP:9657"/>
        <dbReference type="Rhea" id="RHEA-COMP:13640"/>
        <dbReference type="ChEBI" id="CHEBI:15377"/>
        <dbReference type="ChEBI" id="CHEBI:15378"/>
        <dbReference type="ChEBI" id="CHEBI:57305"/>
        <dbReference type="ChEBI" id="CHEBI:78442"/>
        <dbReference type="ChEBI" id="CHEBI:78522"/>
    </reaction>
</comment>
<feature type="short sequence motif" description="Gly-cisPro motif, important for rejection of L-amino acids" evidence="2">
    <location>
        <begin position="138"/>
        <end position="139"/>
    </location>
</feature>
<comment type="catalytic activity">
    <reaction evidence="2">
        <text>a D-aminoacyl-tRNA + H2O = a tRNA + a D-alpha-amino acid + H(+)</text>
        <dbReference type="Rhea" id="RHEA:13953"/>
        <dbReference type="Rhea" id="RHEA-COMP:10123"/>
        <dbReference type="Rhea" id="RHEA-COMP:10124"/>
        <dbReference type="ChEBI" id="CHEBI:15377"/>
        <dbReference type="ChEBI" id="CHEBI:15378"/>
        <dbReference type="ChEBI" id="CHEBI:59871"/>
        <dbReference type="ChEBI" id="CHEBI:78442"/>
        <dbReference type="ChEBI" id="CHEBI:79333"/>
        <dbReference type="EC" id="3.1.1.96"/>
    </reaction>
</comment>
<dbReference type="Pfam" id="PF02580">
    <property type="entry name" value="Tyr_Deacylase"/>
    <property type="match status" value="1"/>
</dbReference>
<evidence type="ECO:0000256" key="2">
    <source>
        <dbReference type="HAMAP-Rule" id="MF_00518"/>
    </source>
</evidence>
<keyword evidence="2" id="KW-0820">tRNA-binding</keyword>
<keyword evidence="2" id="KW-0963">Cytoplasm</keyword>
<dbReference type="Gene3D" id="3.50.80.10">
    <property type="entry name" value="D-tyrosyl-tRNA(Tyr) deacylase"/>
    <property type="match status" value="1"/>
</dbReference>
<protein>
    <recommendedName>
        <fullName evidence="2">D-aminoacyl-tRNA deacylase</fullName>
        <shortName evidence="2">DTD</shortName>
        <ecNumber evidence="2">3.1.1.96</ecNumber>
    </recommendedName>
    <alternativeName>
        <fullName evidence="2">Gly-tRNA(Ala) deacylase</fullName>
        <ecNumber evidence="2">3.1.1.-</ecNumber>
    </alternativeName>
</protein>
<dbReference type="RefSeq" id="WP_074977478.1">
    <property type="nucleotide sequence ID" value="NZ_FPAG01000003.1"/>
</dbReference>
<evidence type="ECO:0000256" key="1">
    <source>
        <dbReference type="ARBA" id="ARBA00009673"/>
    </source>
</evidence>
<dbReference type="HAMAP" id="MF_00518">
    <property type="entry name" value="Deacylase_Dtd"/>
    <property type="match status" value="1"/>
</dbReference>
<dbReference type="AlphaFoldDB" id="A0A1I6RHG8"/>
<dbReference type="GO" id="GO:0043908">
    <property type="term" value="F:Ser(Gly)-tRNA(Ala) hydrolase activity"/>
    <property type="evidence" value="ECO:0007669"/>
    <property type="project" value="UniProtKB-UniRule"/>
</dbReference>
<keyword evidence="2" id="KW-0378">Hydrolase</keyword>
<dbReference type="GO" id="GO:0106026">
    <property type="term" value="F:Gly-tRNA(Ala) deacylase activity"/>
    <property type="evidence" value="ECO:0007669"/>
    <property type="project" value="UniProtKB-UniRule"/>
</dbReference>
<dbReference type="InterPro" id="IPR003732">
    <property type="entry name" value="Daa-tRNA_deacyls_DTD"/>
</dbReference>
<dbReference type="InterPro" id="IPR023509">
    <property type="entry name" value="DTD-like_sf"/>
</dbReference>
<dbReference type="OrthoDB" id="9801395at2"/>
<dbReference type="NCBIfam" id="TIGR00256">
    <property type="entry name" value="D-aminoacyl-tRNA deacylase"/>
    <property type="match status" value="1"/>
</dbReference>
<evidence type="ECO:0000313" key="3">
    <source>
        <dbReference type="EMBL" id="SFS64169.1"/>
    </source>
</evidence>
<comment type="domain">
    <text evidence="2">A Gly-cisPro motif from one monomer fits into the active site of the other monomer to allow specific chiral rejection of L-amino acids.</text>
</comment>
<comment type="subunit">
    <text evidence="2">Homodimer.</text>
</comment>
<dbReference type="SUPFAM" id="SSF69500">
    <property type="entry name" value="DTD-like"/>
    <property type="match status" value="1"/>
</dbReference>
<comment type="similarity">
    <text evidence="1 2">Belongs to the DTD family.</text>
</comment>
<dbReference type="GO" id="GO:0005737">
    <property type="term" value="C:cytoplasm"/>
    <property type="evidence" value="ECO:0007669"/>
    <property type="project" value="UniProtKB-SubCell"/>
</dbReference>
<organism evidence="3 4">
    <name type="scientific">Zhouia amylolytica</name>
    <dbReference type="NCBI Taxonomy" id="376730"/>
    <lineage>
        <taxon>Bacteria</taxon>
        <taxon>Pseudomonadati</taxon>
        <taxon>Bacteroidota</taxon>
        <taxon>Flavobacteriia</taxon>
        <taxon>Flavobacteriales</taxon>
        <taxon>Flavobacteriaceae</taxon>
        <taxon>Zhouia</taxon>
    </lineage>
</organism>
<evidence type="ECO:0000313" key="4">
    <source>
        <dbReference type="Proteomes" id="UP000183209"/>
    </source>
</evidence>
<dbReference type="GO" id="GO:0051500">
    <property type="term" value="F:D-tyrosyl-tRNA(Tyr) deacylase activity"/>
    <property type="evidence" value="ECO:0007669"/>
    <property type="project" value="TreeGrafter"/>
</dbReference>